<evidence type="ECO:0000256" key="3">
    <source>
        <dbReference type="ARBA" id="ARBA00022448"/>
    </source>
</evidence>
<dbReference type="CDD" id="cd13589">
    <property type="entry name" value="PBP2_polyamine_RpCGA009"/>
    <property type="match status" value="1"/>
</dbReference>
<evidence type="ECO:0000256" key="6">
    <source>
        <dbReference type="SAM" id="SignalP"/>
    </source>
</evidence>
<evidence type="ECO:0000256" key="2">
    <source>
        <dbReference type="ARBA" id="ARBA00008520"/>
    </source>
</evidence>
<feature type="chain" id="PRO_5025021233" description="Spermidine/putrescine-binding periplasmic protein" evidence="6">
    <location>
        <begin position="28"/>
        <end position="351"/>
    </location>
</feature>
<dbReference type="AlphaFoldDB" id="A0A5S9PUA5"/>
<evidence type="ECO:0000256" key="1">
    <source>
        <dbReference type="ARBA" id="ARBA00004418"/>
    </source>
</evidence>
<dbReference type="PANTHER" id="PTHR30006">
    <property type="entry name" value="THIAMINE-BINDING PERIPLASMIC PROTEIN-RELATED"/>
    <property type="match status" value="1"/>
</dbReference>
<proteinExistence type="inferred from homology"/>
<evidence type="ECO:0000313" key="7">
    <source>
        <dbReference type="EMBL" id="CAA0108354.1"/>
    </source>
</evidence>
<reference evidence="7 8" key="1">
    <citation type="submission" date="2019-12" db="EMBL/GenBank/DDBJ databases">
        <authorList>
            <person name="Reyes-Prieto M."/>
        </authorList>
    </citation>
    <scope>NUCLEOTIDE SEQUENCE [LARGE SCALE GENOMIC DNA]</scope>
    <source>
        <strain evidence="7">HF14-78462</strain>
    </source>
</reference>
<dbReference type="InterPro" id="IPR006059">
    <property type="entry name" value="SBP"/>
</dbReference>
<dbReference type="GO" id="GO:0030288">
    <property type="term" value="C:outer membrane-bounded periplasmic space"/>
    <property type="evidence" value="ECO:0007669"/>
    <property type="project" value="TreeGrafter"/>
</dbReference>
<gene>
    <name evidence="7" type="ORF">STARVERO_03599</name>
</gene>
<dbReference type="Gene3D" id="3.40.190.10">
    <property type="entry name" value="Periplasmic binding protein-like II"/>
    <property type="match status" value="2"/>
</dbReference>
<evidence type="ECO:0000256" key="4">
    <source>
        <dbReference type="ARBA" id="ARBA00022729"/>
    </source>
</evidence>
<evidence type="ECO:0008006" key="9">
    <source>
        <dbReference type="Google" id="ProtNLM"/>
    </source>
</evidence>
<dbReference type="GO" id="GO:0015888">
    <property type="term" value="P:thiamine transport"/>
    <property type="evidence" value="ECO:0007669"/>
    <property type="project" value="TreeGrafter"/>
</dbReference>
<feature type="signal peptide" evidence="6">
    <location>
        <begin position="1"/>
        <end position="27"/>
    </location>
</feature>
<organism evidence="7 8">
    <name type="scientific">Starkeya nomas</name>
    <dbReference type="NCBI Taxonomy" id="2666134"/>
    <lineage>
        <taxon>Bacteria</taxon>
        <taxon>Pseudomonadati</taxon>
        <taxon>Pseudomonadota</taxon>
        <taxon>Alphaproteobacteria</taxon>
        <taxon>Hyphomicrobiales</taxon>
        <taxon>Xanthobacteraceae</taxon>
        <taxon>Starkeya</taxon>
    </lineage>
</organism>
<dbReference type="Pfam" id="PF13416">
    <property type="entry name" value="SBP_bac_8"/>
    <property type="match status" value="1"/>
</dbReference>
<keyword evidence="4 6" id="KW-0732">Signal</keyword>
<dbReference type="GO" id="GO:0030976">
    <property type="term" value="F:thiamine pyrophosphate binding"/>
    <property type="evidence" value="ECO:0007669"/>
    <property type="project" value="TreeGrafter"/>
</dbReference>
<dbReference type="PANTHER" id="PTHR30006:SF3">
    <property type="entry name" value="THIAMINE-BINDING PERIPLASMIC PROTEIN"/>
    <property type="match status" value="1"/>
</dbReference>
<sequence length="351" mass="37947">MMKINRRTFGIGVASLAAHSLIPNAHAAGGQVTVVGFGGAFQDAMREIYWKPFEAKTGIKVLEDSWNGAFGTIRAKATGGVGNWDVVQMPGDGLLLGEEEGLYAPLDWKALGGREAYIGQGATDFGVGCEVGCIVLAYDSSKLANGPESWKDAFDLVKFPGKRSLYKGPKYNLEAALYADGVDRADIYKVLKTPEGVNKAFAKLDTIKKDILWWESGALPVQLLASGEVTMSSAYGGRIYSALNTGKPFKIIWAGSLVEVDSWVIMKNGPNKTAAMELIKWMGDADRQLEIAKRMGYGPTAKAALKRIPPELAPSLPSSPANLAVAIDMDPSFWMEREAALTERFTNWVNS</sequence>
<keyword evidence="3" id="KW-0813">Transport</keyword>
<dbReference type="RefSeq" id="WP_244616813.1">
    <property type="nucleotide sequence ID" value="NZ_CACSAS010000001.1"/>
</dbReference>
<evidence type="ECO:0000256" key="5">
    <source>
        <dbReference type="ARBA" id="ARBA00022764"/>
    </source>
</evidence>
<accession>A0A5S9PUA5</accession>
<name>A0A5S9PUA5_9HYPH</name>
<dbReference type="GO" id="GO:0030975">
    <property type="term" value="F:thiamine binding"/>
    <property type="evidence" value="ECO:0007669"/>
    <property type="project" value="TreeGrafter"/>
</dbReference>
<dbReference type="Proteomes" id="UP000433050">
    <property type="component" value="Unassembled WGS sequence"/>
</dbReference>
<keyword evidence="8" id="KW-1185">Reference proteome</keyword>
<evidence type="ECO:0000313" key="8">
    <source>
        <dbReference type="Proteomes" id="UP000433050"/>
    </source>
</evidence>
<protein>
    <recommendedName>
        <fullName evidence="9">Spermidine/putrescine-binding periplasmic protein</fullName>
    </recommendedName>
</protein>
<comment type="similarity">
    <text evidence="2">Belongs to the bacterial solute-binding protein 1 family.</text>
</comment>
<dbReference type="SUPFAM" id="SSF53850">
    <property type="entry name" value="Periplasmic binding protein-like II"/>
    <property type="match status" value="1"/>
</dbReference>
<keyword evidence="5" id="KW-0574">Periplasm</keyword>
<dbReference type="EMBL" id="CACSAS010000001">
    <property type="protein sequence ID" value="CAA0108354.1"/>
    <property type="molecule type" value="Genomic_DNA"/>
</dbReference>
<comment type="subcellular location">
    <subcellularLocation>
        <location evidence="1">Periplasm</location>
    </subcellularLocation>
</comment>